<keyword evidence="1" id="KW-1133">Transmembrane helix</keyword>
<dbReference type="RefSeq" id="WP_163698851.1">
    <property type="nucleotide sequence ID" value="NZ_QXHD01000004.1"/>
</dbReference>
<dbReference type="EMBL" id="QXHD01000004">
    <property type="protein sequence ID" value="NEZ56866.1"/>
    <property type="molecule type" value="Genomic_DNA"/>
</dbReference>
<organism evidence="2 3">
    <name type="scientific">Adonisia turfae CCMR0081</name>
    <dbReference type="NCBI Taxonomy" id="2292702"/>
    <lineage>
        <taxon>Bacteria</taxon>
        <taxon>Bacillati</taxon>
        <taxon>Cyanobacteriota</taxon>
        <taxon>Adonisia</taxon>
        <taxon>Adonisia turfae</taxon>
    </lineage>
</organism>
<keyword evidence="1" id="KW-0472">Membrane</keyword>
<keyword evidence="3" id="KW-1185">Reference proteome</keyword>
<dbReference type="AlphaFoldDB" id="A0A6M0RKY9"/>
<evidence type="ECO:0000256" key="1">
    <source>
        <dbReference type="SAM" id="Phobius"/>
    </source>
</evidence>
<accession>A0A6M0RKY9</accession>
<proteinExistence type="predicted"/>
<evidence type="ECO:0000313" key="3">
    <source>
        <dbReference type="Proteomes" id="UP000481033"/>
    </source>
</evidence>
<dbReference type="Proteomes" id="UP000481033">
    <property type="component" value="Unassembled WGS sequence"/>
</dbReference>
<comment type="caution">
    <text evidence="2">The sequence shown here is derived from an EMBL/GenBank/DDBJ whole genome shotgun (WGS) entry which is preliminary data.</text>
</comment>
<name>A0A6M0RKY9_9CYAN</name>
<keyword evidence="1" id="KW-0812">Transmembrane</keyword>
<sequence length="269" mass="29887">MADTEELAGESAQSMNAKQIELYERIQAFSLDKPDAQLPFSKRLARDNGWTLQYAQRAIEEYKKFAFLALAAGHPVTPSDQVDQVWHLHLSYTHSYWEEFCSGVLQKTLHHDPTLGGDDESQKFNNWYRQTLESYEQLFDEPPPVDFWPAPEERFGRDLHFLRVNTQQNWILPKLQVQKAVIASVATLLALIFSSYYLSSAEGNINPLAVVLLTAMIVASGFGATRMIMGLVDFIKAPSRPRLKGDWSNYSVGSGCGGCSGCGGGCGGG</sequence>
<evidence type="ECO:0008006" key="4">
    <source>
        <dbReference type="Google" id="ProtNLM"/>
    </source>
</evidence>
<evidence type="ECO:0000313" key="2">
    <source>
        <dbReference type="EMBL" id="NEZ56866.1"/>
    </source>
</evidence>
<feature type="transmembrane region" description="Helical" evidence="1">
    <location>
        <begin position="210"/>
        <end position="235"/>
    </location>
</feature>
<feature type="transmembrane region" description="Helical" evidence="1">
    <location>
        <begin position="180"/>
        <end position="198"/>
    </location>
</feature>
<gene>
    <name evidence="2" type="ORF">DXZ20_14495</name>
</gene>
<protein>
    <recommendedName>
        <fullName evidence="4">TIGR04222 domain-containing membrane protein</fullName>
    </recommendedName>
</protein>
<reference evidence="2 3" key="1">
    <citation type="journal article" date="2020" name="Microb. Ecol.">
        <title>Ecogenomics of the Marine Benthic Filamentous Cyanobacterium Adonisia.</title>
        <authorList>
            <person name="Walter J.M."/>
            <person name="Coutinho F.H."/>
            <person name="Leomil L."/>
            <person name="Hargreaves P.I."/>
            <person name="Campeao M.E."/>
            <person name="Vieira V.V."/>
            <person name="Silva B.S."/>
            <person name="Fistarol G.O."/>
            <person name="Salomon P.S."/>
            <person name="Sawabe T."/>
            <person name="Mino S."/>
            <person name="Hosokawa M."/>
            <person name="Miyashita H."/>
            <person name="Maruyama F."/>
            <person name="van Verk M.C."/>
            <person name="Dutilh B.E."/>
            <person name="Thompson C.C."/>
            <person name="Thompson F.L."/>
        </authorList>
    </citation>
    <scope>NUCLEOTIDE SEQUENCE [LARGE SCALE GENOMIC DNA]</scope>
    <source>
        <strain evidence="2 3">CCMR0081</strain>
    </source>
</reference>